<keyword evidence="1" id="KW-0723">Serine/threonine-protein kinase</keyword>
<comment type="caution">
    <text evidence="4">The sequence shown here is derived from an EMBL/GenBank/DDBJ whole genome shotgun (WGS) entry which is preliminary data.</text>
</comment>
<keyword evidence="1" id="KW-0418">Kinase</keyword>
<dbReference type="GO" id="GO:0005524">
    <property type="term" value="F:ATP binding"/>
    <property type="evidence" value="ECO:0007669"/>
    <property type="project" value="UniProtKB-KW"/>
</dbReference>
<keyword evidence="5" id="KW-1185">Reference proteome</keyword>
<sequence>MNGVPERRTVHREQKAADVATPRGGSAAIEPADGHEQPPGTPRGTRAAPSAPGPGTHGHRPPPVPVTHEQRPGTAAAARERVRRLLDGHAGAPLPPHVVGDILLVTSELVTNALRHGGGIAAFHAELDGGTVRIRVTDRSPTPPSTAARRRVTTPGGFGWPLVQRLSRSVTVTPDLGGKTVEVVLLLAPDGA</sequence>
<dbReference type="InterPro" id="IPR036890">
    <property type="entry name" value="HATPase_C_sf"/>
</dbReference>
<dbReference type="OrthoDB" id="5184679at2"/>
<dbReference type="PANTHER" id="PTHR35526">
    <property type="entry name" value="ANTI-SIGMA-F FACTOR RSBW-RELATED"/>
    <property type="match status" value="1"/>
</dbReference>
<dbReference type="Gene3D" id="3.30.565.10">
    <property type="entry name" value="Histidine kinase-like ATPase, C-terminal domain"/>
    <property type="match status" value="1"/>
</dbReference>
<dbReference type="Pfam" id="PF13581">
    <property type="entry name" value="HATPase_c_2"/>
    <property type="match status" value="1"/>
</dbReference>
<dbReference type="EMBL" id="VAWE01000001">
    <property type="protein sequence ID" value="TLQ42298.1"/>
    <property type="molecule type" value="Genomic_DNA"/>
</dbReference>
<name>A0A5R9DXF8_9ACTN</name>
<keyword evidence="4" id="KW-0547">Nucleotide-binding</keyword>
<evidence type="ECO:0000256" key="2">
    <source>
        <dbReference type="SAM" id="MobiDB-lite"/>
    </source>
</evidence>
<keyword evidence="4" id="KW-0067">ATP-binding</keyword>
<dbReference type="SUPFAM" id="SSF55874">
    <property type="entry name" value="ATPase domain of HSP90 chaperone/DNA topoisomerase II/histidine kinase"/>
    <property type="match status" value="1"/>
</dbReference>
<gene>
    <name evidence="4" type="ORF">FEF34_02805</name>
</gene>
<dbReference type="Proteomes" id="UP000305921">
    <property type="component" value="Unassembled WGS sequence"/>
</dbReference>
<keyword evidence="1" id="KW-0808">Transferase</keyword>
<proteinExistence type="predicted"/>
<dbReference type="AlphaFoldDB" id="A0A5R9DXF8"/>
<evidence type="ECO:0000259" key="3">
    <source>
        <dbReference type="Pfam" id="PF13581"/>
    </source>
</evidence>
<dbReference type="CDD" id="cd16936">
    <property type="entry name" value="HATPase_RsbW-like"/>
    <property type="match status" value="1"/>
</dbReference>
<protein>
    <submittedName>
        <fullName evidence="4">ATP-binding protein</fullName>
    </submittedName>
</protein>
<feature type="domain" description="Histidine kinase/HSP90-like ATPase" evidence="3">
    <location>
        <begin position="73"/>
        <end position="183"/>
    </location>
</feature>
<accession>A0A5R9DXF8</accession>
<evidence type="ECO:0000313" key="5">
    <source>
        <dbReference type="Proteomes" id="UP000305921"/>
    </source>
</evidence>
<evidence type="ECO:0000256" key="1">
    <source>
        <dbReference type="ARBA" id="ARBA00022527"/>
    </source>
</evidence>
<dbReference type="GO" id="GO:0004674">
    <property type="term" value="F:protein serine/threonine kinase activity"/>
    <property type="evidence" value="ECO:0007669"/>
    <property type="project" value="UniProtKB-KW"/>
</dbReference>
<dbReference type="InterPro" id="IPR003594">
    <property type="entry name" value="HATPase_dom"/>
</dbReference>
<feature type="region of interest" description="Disordered" evidence="2">
    <location>
        <begin position="1"/>
        <end position="79"/>
    </location>
</feature>
<evidence type="ECO:0000313" key="4">
    <source>
        <dbReference type="EMBL" id="TLQ42298.1"/>
    </source>
</evidence>
<reference evidence="4 5" key="1">
    <citation type="submission" date="2019-05" db="EMBL/GenBank/DDBJ databases">
        <title>Streptomyces marianii sp. nov., a novel marine actinomycete from southern coast of India.</title>
        <authorList>
            <person name="Iniyan A.M."/>
            <person name="Wink J."/>
            <person name="Ramprasad E."/>
            <person name="Ramana C.V."/>
            <person name="Bunk B."/>
            <person name="Sproer C."/>
            <person name="Joseph F.-J.R.S."/>
            <person name="Vincent S.G.P."/>
        </authorList>
    </citation>
    <scope>NUCLEOTIDE SEQUENCE [LARGE SCALE GENOMIC DNA]</scope>
    <source>
        <strain evidence="4 5">ICN19</strain>
    </source>
</reference>
<dbReference type="InterPro" id="IPR050267">
    <property type="entry name" value="Anti-sigma-factor_SerPK"/>
</dbReference>
<feature type="compositionally biased region" description="Basic and acidic residues" evidence="2">
    <location>
        <begin position="1"/>
        <end position="16"/>
    </location>
</feature>
<organism evidence="4 5">
    <name type="scientific">Streptomyces marianii</name>
    <dbReference type="NCBI Taxonomy" id="1817406"/>
    <lineage>
        <taxon>Bacteria</taxon>
        <taxon>Bacillati</taxon>
        <taxon>Actinomycetota</taxon>
        <taxon>Actinomycetes</taxon>
        <taxon>Kitasatosporales</taxon>
        <taxon>Streptomycetaceae</taxon>
        <taxon>Streptomyces</taxon>
    </lineage>
</organism>
<dbReference type="PANTHER" id="PTHR35526:SF3">
    <property type="entry name" value="ANTI-SIGMA-F FACTOR RSBW"/>
    <property type="match status" value="1"/>
</dbReference>